<dbReference type="InterPro" id="IPR051012">
    <property type="entry name" value="CellSynth/LPSAsmb/PSIAsmb"/>
</dbReference>
<dbReference type="EMBL" id="UINC01000407">
    <property type="protein sequence ID" value="SUZ54774.1"/>
    <property type="molecule type" value="Genomic_DNA"/>
</dbReference>
<dbReference type="Pfam" id="PF13432">
    <property type="entry name" value="TPR_16"/>
    <property type="match status" value="1"/>
</dbReference>
<dbReference type="PANTHER" id="PTHR45586">
    <property type="entry name" value="TPR REPEAT-CONTAINING PROTEIN PA4667"/>
    <property type="match status" value="1"/>
</dbReference>
<dbReference type="SUPFAM" id="SSF48452">
    <property type="entry name" value="TPR-like"/>
    <property type="match status" value="2"/>
</dbReference>
<protein>
    <recommendedName>
        <fullName evidence="5">Tetratricopeptide repeat protein</fullName>
    </recommendedName>
</protein>
<evidence type="ECO:0000313" key="4">
    <source>
        <dbReference type="EMBL" id="SUZ54774.1"/>
    </source>
</evidence>
<dbReference type="InterPro" id="IPR011990">
    <property type="entry name" value="TPR-like_helical_dom_sf"/>
</dbReference>
<gene>
    <name evidence="4" type="ORF">METZ01_LOCUS7628</name>
</gene>
<feature type="compositionally biased region" description="Basic residues" evidence="3">
    <location>
        <begin position="34"/>
        <end position="58"/>
    </location>
</feature>
<name>A0A381NKX9_9ZZZZ</name>
<evidence type="ECO:0000256" key="2">
    <source>
        <dbReference type="ARBA" id="ARBA00022803"/>
    </source>
</evidence>
<dbReference type="Pfam" id="PF13414">
    <property type="entry name" value="TPR_11"/>
    <property type="match status" value="1"/>
</dbReference>
<keyword evidence="1" id="KW-0677">Repeat</keyword>
<dbReference type="InterPro" id="IPR013105">
    <property type="entry name" value="TPR_2"/>
</dbReference>
<proteinExistence type="predicted"/>
<evidence type="ECO:0000256" key="3">
    <source>
        <dbReference type="SAM" id="MobiDB-lite"/>
    </source>
</evidence>
<dbReference type="AlphaFoldDB" id="A0A381NKX9"/>
<dbReference type="PANTHER" id="PTHR45586:SF1">
    <property type="entry name" value="LIPOPOLYSACCHARIDE ASSEMBLY PROTEIN B"/>
    <property type="match status" value="1"/>
</dbReference>
<dbReference type="SMART" id="SM00028">
    <property type="entry name" value="TPR"/>
    <property type="match status" value="9"/>
</dbReference>
<evidence type="ECO:0008006" key="5">
    <source>
        <dbReference type="Google" id="ProtNLM"/>
    </source>
</evidence>
<sequence length="561" mass="63698">MKLFTRLLLCLTLIGIFPLSEAGYVRAEAAEQSKKKKSSKSKKKKSSKKKKPTAKQKKQASSYYKRGLSKAKKKDYAGALEDLKKSYKLVPSKKTKSQIQKITALVKKQESAAAEAEAVEIKSPPIVKKGPRVNTAAYADELFNLTGELKSSNRELARATRYLYDEKPKQQNVSLQPKPFYTTADYEKESRLNPENLYLQRQLGMHYEGIGDWSAAKDIYLREIAKNPQKPDVHFYLGSLYANMGEYTNAKFAFEEALALDPNHRATIEAMSLFTRTDDQRKLSQEILTLSSERVPDGPAQRLNLIQQDLASGDLDNALRMAEEGNRKFPDHVGFVQLTGETYLKMGQIEESKQAFQRAIKLNPKEIHPHLSLASVYFDQGKYVYAALSFSNAVYLDPDNPDHRYMQGLSYFNATEWGRAAAAWEDMLHYNPNNAIVRNLLPQTYYVMAVEYNRIGNPTLGRQSFKNALSVNNNSAAWLPGAMATLGKYYREKRMFRESLVAYQEVLELSPNDASAYMGIGITYWKMDEKQLARASWERSLQIQPDNNDSRGWLILSAQDS</sequence>
<dbReference type="InterPro" id="IPR019734">
    <property type="entry name" value="TPR_rpt"/>
</dbReference>
<dbReference type="PROSITE" id="PS50005">
    <property type="entry name" value="TPR"/>
    <property type="match status" value="6"/>
</dbReference>
<evidence type="ECO:0000256" key="1">
    <source>
        <dbReference type="ARBA" id="ARBA00022737"/>
    </source>
</evidence>
<dbReference type="PROSITE" id="PS50293">
    <property type="entry name" value="TPR_REGION"/>
    <property type="match status" value="1"/>
</dbReference>
<organism evidence="4">
    <name type="scientific">marine metagenome</name>
    <dbReference type="NCBI Taxonomy" id="408172"/>
    <lineage>
        <taxon>unclassified sequences</taxon>
        <taxon>metagenomes</taxon>
        <taxon>ecological metagenomes</taxon>
    </lineage>
</organism>
<feature type="region of interest" description="Disordered" evidence="3">
    <location>
        <begin position="30"/>
        <end position="72"/>
    </location>
</feature>
<dbReference type="Pfam" id="PF07719">
    <property type="entry name" value="TPR_2"/>
    <property type="match status" value="1"/>
</dbReference>
<accession>A0A381NKX9</accession>
<keyword evidence="2" id="KW-0802">TPR repeat</keyword>
<reference evidence="4" key="1">
    <citation type="submission" date="2018-05" db="EMBL/GenBank/DDBJ databases">
        <authorList>
            <person name="Lanie J.A."/>
            <person name="Ng W.-L."/>
            <person name="Kazmierczak K.M."/>
            <person name="Andrzejewski T.M."/>
            <person name="Davidsen T.M."/>
            <person name="Wayne K.J."/>
            <person name="Tettelin H."/>
            <person name="Glass J.I."/>
            <person name="Rusch D."/>
            <person name="Podicherti R."/>
            <person name="Tsui H.-C.T."/>
            <person name="Winkler M.E."/>
        </authorList>
    </citation>
    <scope>NUCLEOTIDE SEQUENCE</scope>
</reference>
<dbReference type="Gene3D" id="1.25.40.10">
    <property type="entry name" value="Tetratricopeptide repeat domain"/>
    <property type="match status" value="2"/>
</dbReference>